<dbReference type="InterPro" id="IPR013078">
    <property type="entry name" value="His_Pase_superF_clade-1"/>
</dbReference>
<dbReference type="RefSeq" id="WP_313913735.1">
    <property type="nucleotide sequence ID" value="NZ_CP135076.1"/>
</dbReference>
<protein>
    <submittedName>
        <fullName evidence="1">Histidine phosphatase family protein</fullName>
        <ecNumber evidence="1">3.1.3.-</ecNumber>
    </submittedName>
</protein>
<dbReference type="InterPro" id="IPR050275">
    <property type="entry name" value="PGM_Phosphatase"/>
</dbReference>
<dbReference type="EC" id="3.1.3.-" evidence="1"/>
<dbReference type="Proteomes" id="UP001302249">
    <property type="component" value="Chromosome"/>
</dbReference>
<accession>A0ABZ0B6I1</accession>
<dbReference type="Pfam" id="PF00300">
    <property type="entry name" value="His_Phos_1"/>
    <property type="match status" value="1"/>
</dbReference>
<dbReference type="Gene3D" id="3.40.50.1240">
    <property type="entry name" value="Phosphoglycerate mutase-like"/>
    <property type="match status" value="1"/>
</dbReference>
<reference evidence="1 2" key="1">
    <citation type="submission" date="2023-09" db="EMBL/GenBank/DDBJ databases">
        <authorList>
            <person name="Rey-Velasco X."/>
        </authorList>
    </citation>
    <scope>NUCLEOTIDE SEQUENCE [LARGE SCALE GENOMIC DNA]</scope>
    <source>
        <strain evidence="1 2">W311</strain>
    </source>
</reference>
<evidence type="ECO:0000313" key="2">
    <source>
        <dbReference type="Proteomes" id="UP001302249"/>
    </source>
</evidence>
<dbReference type="CDD" id="cd07067">
    <property type="entry name" value="HP_PGM_like"/>
    <property type="match status" value="1"/>
</dbReference>
<proteinExistence type="predicted"/>
<sequence>MNTRILLIRHAAHEDLGVRLTGRRCGVALTKAGHEQACHLAEHVAGEDIAALQASPTHRALQTAAIVGGRTGLGVQTTAALDEIDFGGWTGRRYAELERDSRWQAWNVERETGVTAGGESMAGVLHRLRCHLKRTSERFHDRTVAMVTHCDIIRTLVADILGLSLNAVHRFDIPPASVSRILAGDCGGKVISLNETLQ</sequence>
<dbReference type="GO" id="GO:0016787">
    <property type="term" value="F:hydrolase activity"/>
    <property type="evidence" value="ECO:0007669"/>
    <property type="project" value="UniProtKB-KW"/>
</dbReference>
<organism evidence="1 2">
    <name type="scientific">Stakelama saccharophila</name>
    <dbReference type="NCBI Taxonomy" id="3075605"/>
    <lineage>
        <taxon>Bacteria</taxon>
        <taxon>Pseudomonadati</taxon>
        <taxon>Pseudomonadota</taxon>
        <taxon>Alphaproteobacteria</taxon>
        <taxon>Sphingomonadales</taxon>
        <taxon>Sphingomonadaceae</taxon>
        <taxon>Stakelama</taxon>
    </lineage>
</organism>
<dbReference type="SMART" id="SM00855">
    <property type="entry name" value="PGAM"/>
    <property type="match status" value="1"/>
</dbReference>
<dbReference type="InterPro" id="IPR029033">
    <property type="entry name" value="His_PPase_superfam"/>
</dbReference>
<evidence type="ECO:0000313" key="1">
    <source>
        <dbReference type="EMBL" id="WNO52863.1"/>
    </source>
</evidence>
<keyword evidence="2" id="KW-1185">Reference proteome</keyword>
<name>A0ABZ0B6I1_9SPHN</name>
<dbReference type="PANTHER" id="PTHR48100">
    <property type="entry name" value="BROAD-SPECIFICITY PHOSPHATASE YOR283W-RELATED"/>
    <property type="match status" value="1"/>
</dbReference>
<dbReference type="EMBL" id="CP135076">
    <property type="protein sequence ID" value="WNO52863.1"/>
    <property type="molecule type" value="Genomic_DNA"/>
</dbReference>
<dbReference type="SUPFAM" id="SSF53254">
    <property type="entry name" value="Phosphoglycerate mutase-like"/>
    <property type="match status" value="1"/>
</dbReference>
<dbReference type="PANTHER" id="PTHR48100:SF62">
    <property type="entry name" value="GLUCOSYL-3-PHOSPHOGLYCERATE PHOSPHATASE"/>
    <property type="match status" value="1"/>
</dbReference>
<keyword evidence="1" id="KW-0378">Hydrolase</keyword>
<gene>
    <name evidence="1" type="ORF">RPR59_10380</name>
</gene>